<keyword evidence="2" id="KW-0121">Carboxypeptidase</keyword>
<dbReference type="RefSeq" id="WP_371870389.1">
    <property type="nucleotide sequence ID" value="NZ_BMHB01000001.1"/>
</dbReference>
<comment type="caution">
    <text evidence="2">The sequence shown here is derived from an EMBL/GenBank/DDBJ whole genome shotgun (WGS) entry which is preliminary data.</text>
</comment>
<dbReference type="CDD" id="cd14852">
    <property type="entry name" value="LD-carboxypeptidase"/>
    <property type="match status" value="1"/>
</dbReference>
<dbReference type="PANTHER" id="PTHR34385:SF1">
    <property type="entry name" value="PEPTIDOGLYCAN L-ALANYL-D-GLUTAMATE ENDOPEPTIDASE CWLK"/>
    <property type="match status" value="1"/>
</dbReference>
<proteinExistence type="predicted"/>
<dbReference type="Proteomes" id="UP000626244">
    <property type="component" value="Unassembled WGS sequence"/>
</dbReference>
<feature type="domain" description="D-alanyl-D-alanine carboxypeptidase-like core" evidence="1">
    <location>
        <begin position="111"/>
        <end position="238"/>
    </location>
</feature>
<dbReference type="InterPro" id="IPR003709">
    <property type="entry name" value="VanY-like_core_dom"/>
</dbReference>
<gene>
    <name evidence="2" type="primary">dacF</name>
    <name evidence="2" type="ORF">GCM10007380_06620</name>
</gene>
<dbReference type="InterPro" id="IPR058193">
    <property type="entry name" value="VanY/YodJ_core_dom"/>
</dbReference>
<keyword evidence="3" id="KW-1185">Reference proteome</keyword>
<dbReference type="Pfam" id="PF02557">
    <property type="entry name" value="VanY"/>
    <property type="match status" value="1"/>
</dbReference>
<reference evidence="3" key="1">
    <citation type="journal article" date="2019" name="Int. J. Syst. Evol. Microbiol.">
        <title>The Global Catalogue of Microorganisms (GCM) 10K type strain sequencing project: providing services to taxonomists for standard genome sequencing and annotation.</title>
        <authorList>
            <consortium name="The Broad Institute Genomics Platform"/>
            <consortium name="The Broad Institute Genome Sequencing Center for Infectious Disease"/>
            <person name="Wu L."/>
            <person name="Ma J."/>
        </authorList>
    </citation>
    <scope>NUCLEOTIDE SEQUENCE [LARGE SCALE GENOMIC DNA]</scope>
    <source>
        <strain evidence="3">CGMCC 1.14993</strain>
    </source>
</reference>
<dbReference type="GO" id="GO:0006508">
    <property type="term" value="P:proteolysis"/>
    <property type="evidence" value="ECO:0007669"/>
    <property type="project" value="InterPro"/>
</dbReference>
<organism evidence="2 3">
    <name type="scientific">Gottfriedia solisilvae</name>
    <dbReference type="NCBI Taxonomy" id="1516104"/>
    <lineage>
        <taxon>Bacteria</taxon>
        <taxon>Bacillati</taxon>
        <taxon>Bacillota</taxon>
        <taxon>Bacilli</taxon>
        <taxon>Bacillales</taxon>
        <taxon>Bacillaceae</taxon>
        <taxon>Gottfriedia</taxon>
    </lineage>
</organism>
<protein>
    <submittedName>
        <fullName evidence="2">D-alanyl-D-alanine carboxypeptidase</fullName>
    </submittedName>
</protein>
<dbReference type="PANTHER" id="PTHR34385">
    <property type="entry name" value="D-ALANYL-D-ALANINE CARBOXYPEPTIDASE"/>
    <property type="match status" value="1"/>
</dbReference>
<keyword evidence="2" id="KW-0378">Hydrolase</keyword>
<dbReference type="GO" id="GO:0004180">
    <property type="term" value="F:carboxypeptidase activity"/>
    <property type="evidence" value="ECO:0007669"/>
    <property type="project" value="UniProtKB-KW"/>
</dbReference>
<dbReference type="EMBL" id="BMHB01000001">
    <property type="protein sequence ID" value="GGI11198.1"/>
    <property type="molecule type" value="Genomic_DNA"/>
</dbReference>
<dbReference type="AlphaFoldDB" id="A0A8J3ACI6"/>
<keyword evidence="2" id="KW-0645">Protease</keyword>
<sequence length="259" mass="29706">MNRAKSNKKRYLVLGIIVLIGLALAFSMKEKMFNTNSEQKNSNQEVKETSPLFPNYEETAVEAEDGLLEVTNEQSNLVLVNKDRKLPDGYEPPDLTYPIVPLHGVSKDKTLMRKEAAKALEKLFEAAEADSIVLTPVSAYRSFDRQQSLYNFYIQSHGEEWTKAYSAYPGTSEHQTGLSIDVSSPNFGNMLEKEFGETKEGTWLADHAHEYGYIIRYPEDKVEKTEYNYEPWHIRYIGVKHATYLYENDLVLEEVMSPK</sequence>
<evidence type="ECO:0000259" key="1">
    <source>
        <dbReference type="Pfam" id="PF02557"/>
    </source>
</evidence>
<evidence type="ECO:0000313" key="3">
    <source>
        <dbReference type="Proteomes" id="UP000626244"/>
    </source>
</evidence>
<dbReference type="SUPFAM" id="SSF55166">
    <property type="entry name" value="Hedgehog/DD-peptidase"/>
    <property type="match status" value="1"/>
</dbReference>
<evidence type="ECO:0000313" key="2">
    <source>
        <dbReference type="EMBL" id="GGI11198.1"/>
    </source>
</evidence>
<dbReference type="InterPro" id="IPR052179">
    <property type="entry name" value="DD-CPase-like"/>
</dbReference>
<dbReference type="Gene3D" id="3.30.1380.10">
    <property type="match status" value="1"/>
</dbReference>
<accession>A0A8J3ACI6</accession>
<name>A0A8J3ACI6_9BACI</name>
<dbReference type="InterPro" id="IPR009045">
    <property type="entry name" value="Zn_M74/Hedgehog-like"/>
</dbReference>